<reference evidence="2" key="1">
    <citation type="journal article" date="2016" name="Gigascience">
        <title>De novo construction of an expanded transcriptome assembly for the western tarnished plant bug, Lygus hesperus.</title>
        <authorList>
            <person name="Tassone E.E."/>
            <person name="Geib S.M."/>
            <person name="Hall B."/>
            <person name="Fabrick J.A."/>
            <person name="Brent C.S."/>
            <person name="Hull J.J."/>
        </authorList>
    </citation>
    <scope>NUCLEOTIDE SEQUENCE</scope>
</reference>
<accession>A0A146LHN5</accession>
<evidence type="ECO:0000256" key="1">
    <source>
        <dbReference type="SAM" id="MobiDB-lite"/>
    </source>
</evidence>
<name>A0A146LHN5_LYGHE</name>
<feature type="region of interest" description="Disordered" evidence="1">
    <location>
        <begin position="56"/>
        <end position="105"/>
    </location>
</feature>
<gene>
    <name evidence="2" type="ORF">g.34753</name>
</gene>
<dbReference type="EMBL" id="GDHC01010916">
    <property type="protein sequence ID" value="JAQ07713.1"/>
    <property type="molecule type" value="Transcribed_RNA"/>
</dbReference>
<feature type="compositionally biased region" description="Polar residues" evidence="1">
    <location>
        <begin position="1"/>
        <end position="14"/>
    </location>
</feature>
<evidence type="ECO:0000313" key="2">
    <source>
        <dbReference type="EMBL" id="JAQ07713.1"/>
    </source>
</evidence>
<protein>
    <submittedName>
        <fullName evidence="2">Uncharacterized protein</fullName>
    </submittedName>
</protein>
<feature type="region of interest" description="Disordered" evidence="1">
    <location>
        <begin position="1"/>
        <end position="39"/>
    </location>
</feature>
<sequence>MQDPGTNTKFQKNSGDGAEIEEKQFDNSTPGRDGGVGEDCGFAELWENQLPFEIGRGGRIPKVCDKRTDELSPMDAGTSTHAKNSANQYSTASQESQEKDCKIQQ</sequence>
<dbReference type="AlphaFoldDB" id="A0A146LHN5"/>
<feature type="compositionally biased region" description="Polar residues" evidence="1">
    <location>
        <begin position="77"/>
        <end position="95"/>
    </location>
</feature>
<proteinExistence type="predicted"/>
<organism evidence="2">
    <name type="scientific">Lygus hesperus</name>
    <name type="common">Western plant bug</name>
    <dbReference type="NCBI Taxonomy" id="30085"/>
    <lineage>
        <taxon>Eukaryota</taxon>
        <taxon>Metazoa</taxon>
        <taxon>Ecdysozoa</taxon>
        <taxon>Arthropoda</taxon>
        <taxon>Hexapoda</taxon>
        <taxon>Insecta</taxon>
        <taxon>Pterygota</taxon>
        <taxon>Neoptera</taxon>
        <taxon>Paraneoptera</taxon>
        <taxon>Hemiptera</taxon>
        <taxon>Heteroptera</taxon>
        <taxon>Panheteroptera</taxon>
        <taxon>Cimicomorpha</taxon>
        <taxon>Miridae</taxon>
        <taxon>Mirini</taxon>
        <taxon>Lygus</taxon>
    </lineage>
</organism>
<feature type="compositionally biased region" description="Basic and acidic residues" evidence="1">
    <location>
        <begin position="96"/>
        <end position="105"/>
    </location>
</feature>